<dbReference type="Proteomes" id="UP001431209">
    <property type="component" value="Unassembled WGS sequence"/>
</dbReference>
<proteinExistence type="predicted"/>
<comment type="caution">
    <text evidence="3">The sequence shown here is derived from an EMBL/GenBank/DDBJ whole genome shotgun (WGS) entry which is preliminary data.</text>
</comment>
<evidence type="ECO:0000313" key="3">
    <source>
        <dbReference type="EMBL" id="KAL0481219.1"/>
    </source>
</evidence>
<feature type="signal peptide" evidence="2">
    <location>
        <begin position="1"/>
        <end position="17"/>
    </location>
</feature>
<sequence length="185" mass="20003">MNPAQLIVALLLGCVAAQDTNSVISNVNRIFEQSALNTILPCIQNANCSSCVGSSSCVWMTGASLYVSRDSSQLYDSKGAEFCWKGNGLGAASDVYLINAKDANPANIYVVAGFNNFKWNQCSLTGGAALAIGLIVPIAVIILLALLICICCICCRRLKHKNSKEDRQNMVKKDKRANWLARRVK</sequence>
<feature type="transmembrane region" description="Helical" evidence="1">
    <location>
        <begin position="128"/>
        <end position="155"/>
    </location>
</feature>
<protein>
    <submittedName>
        <fullName evidence="3">Uncharacterized protein</fullName>
    </submittedName>
</protein>
<keyword evidence="1" id="KW-1133">Transmembrane helix</keyword>
<reference evidence="3 5" key="1">
    <citation type="submission" date="2024-03" db="EMBL/GenBank/DDBJ databases">
        <title>The Acrasis kona genome and developmental transcriptomes reveal deep origins of eukaryotic multicellular pathways.</title>
        <authorList>
            <person name="Sheikh S."/>
            <person name="Fu C.-J."/>
            <person name="Brown M.W."/>
            <person name="Baldauf S.L."/>
        </authorList>
    </citation>
    <scope>NUCLEOTIDE SEQUENCE [LARGE SCALE GENOMIC DNA]</scope>
    <source>
        <strain evidence="3 5">ATCC MYA-3509</strain>
    </source>
</reference>
<name>A0AAW2YW09_9EUKA</name>
<keyword evidence="1" id="KW-0472">Membrane</keyword>
<evidence type="ECO:0000313" key="5">
    <source>
        <dbReference type="Proteomes" id="UP001431209"/>
    </source>
</evidence>
<dbReference type="AlphaFoldDB" id="A0AAW2YW09"/>
<keyword evidence="5" id="KW-1185">Reference proteome</keyword>
<organism evidence="3 5">
    <name type="scientific">Acrasis kona</name>
    <dbReference type="NCBI Taxonomy" id="1008807"/>
    <lineage>
        <taxon>Eukaryota</taxon>
        <taxon>Discoba</taxon>
        <taxon>Heterolobosea</taxon>
        <taxon>Tetramitia</taxon>
        <taxon>Eutetramitia</taxon>
        <taxon>Acrasidae</taxon>
        <taxon>Acrasis</taxon>
    </lineage>
</organism>
<dbReference type="EMBL" id="JAOPGA020000738">
    <property type="protein sequence ID" value="KAL0481219.1"/>
    <property type="molecule type" value="Genomic_DNA"/>
</dbReference>
<evidence type="ECO:0000256" key="1">
    <source>
        <dbReference type="SAM" id="Phobius"/>
    </source>
</evidence>
<gene>
    <name evidence="3" type="ORF">AKO1_002859</name>
    <name evidence="4" type="ORF">AKO1_006593</name>
</gene>
<keyword evidence="2" id="KW-0732">Signal</keyword>
<evidence type="ECO:0000313" key="4">
    <source>
        <dbReference type="EMBL" id="KAL0490243.1"/>
    </source>
</evidence>
<accession>A0AAW2YW09</accession>
<evidence type="ECO:0000256" key="2">
    <source>
        <dbReference type="SAM" id="SignalP"/>
    </source>
</evidence>
<dbReference type="EMBL" id="JAOPGA020001656">
    <property type="protein sequence ID" value="KAL0490243.1"/>
    <property type="molecule type" value="Genomic_DNA"/>
</dbReference>
<keyword evidence="1" id="KW-0812">Transmembrane</keyword>
<feature type="chain" id="PRO_5044718141" evidence="2">
    <location>
        <begin position="18"/>
        <end position="185"/>
    </location>
</feature>